<proteinExistence type="predicted"/>
<protein>
    <submittedName>
        <fullName evidence="1">Uncharacterized protein</fullName>
    </submittedName>
</protein>
<sequence>MPTRSQTAPIYYDLTEPPRQIHQITRSSTAPPAPLPPFDEHALPTHRQLVDASSYTVIAENGLRVPFGDLFREQKTIVIFIRHFWCPLCQDYMFSVSDNADPRVLKQAGVNLVVIGNGSYNMIKSYRQIFRTPFAIYTDPSLRVYTALGMTLHPPEHSTEPRRRGYVRHGPMGGIKMVVLNALRVGMPVWEKGGDVAQLGGEFVLGPGLTATFAHRMRTTRSHAPIVSVLAAAGIDLYTHVEQPVMRRETAGRSLVLESEVDEDQWMEERRLSLARMKQKKMARRMGLDSVPTTYTDSGCEGDVETSGSRFRRPTVMSRTESSIAEEQEEEDHPLPAIPNLADAGAGASSETAENGDTDTASVETQTAAESDGESDRTRADEHDMRITRDFDKVEKLSFDEHVVLGPVLALAMV</sequence>
<comment type="caution">
    <text evidence="1">The sequence shown here is derived from an EMBL/GenBank/DDBJ whole genome shotgun (WGS) entry which is preliminary data.</text>
</comment>
<name>A0ACB8BKH1_9AGAM</name>
<organism evidence="1 2">
    <name type="scientific">Leucogyrophana mollusca</name>
    <dbReference type="NCBI Taxonomy" id="85980"/>
    <lineage>
        <taxon>Eukaryota</taxon>
        <taxon>Fungi</taxon>
        <taxon>Dikarya</taxon>
        <taxon>Basidiomycota</taxon>
        <taxon>Agaricomycotina</taxon>
        <taxon>Agaricomycetes</taxon>
        <taxon>Agaricomycetidae</taxon>
        <taxon>Boletales</taxon>
        <taxon>Boletales incertae sedis</taxon>
        <taxon>Leucogyrophana</taxon>
    </lineage>
</organism>
<reference evidence="1" key="1">
    <citation type="journal article" date="2021" name="New Phytol.">
        <title>Evolutionary innovations through gain and loss of genes in the ectomycorrhizal Boletales.</title>
        <authorList>
            <person name="Wu G."/>
            <person name="Miyauchi S."/>
            <person name="Morin E."/>
            <person name="Kuo A."/>
            <person name="Drula E."/>
            <person name="Varga T."/>
            <person name="Kohler A."/>
            <person name="Feng B."/>
            <person name="Cao Y."/>
            <person name="Lipzen A."/>
            <person name="Daum C."/>
            <person name="Hundley H."/>
            <person name="Pangilinan J."/>
            <person name="Johnson J."/>
            <person name="Barry K."/>
            <person name="LaButti K."/>
            <person name="Ng V."/>
            <person name="Ahrendt S."/>
            <person name="Min B."/>
            <person name="Choi I.G."/>
            <person name="Park H."/>
            <person name="Plett J.M."/>
            <person name="Magnuson J."/>
            <person name="Spatafora J.W."/>
            <person name="Nagy L.G."/>
            <person name="Henrissat B."/>
            <person name="Grigoriev I.V."/>
            <person name="Yang Z.L."/>
            <person name="Xu J."/>
            <person name="Martin F.M."/>
        </authorList>
    </citation>
    <scope>NUCLEOTIDE SEQUENCE</scope>
    <source>
        <strain evidence="1">KUC20120723A-06</strain>
    </source>
</reference>
<accession>A0ACB8BKH1</accession>
<evidence type="ECO:0000313" key="2">
    <source>
        <dbReference type="Proteomes" id="UP000790709"/>
    </source>
</evidence>
<dbReference type="Proteomes" id="UP000790709">
    <property type="component" value="Unassembled WGS sequence"/>
</dbReference>
<keyword evidence="2" id="KW-1185">Reference proteome</keyword>
<evidence type="ECO:0000313" key="1">
    <source>
        <dbReference type="EMBL" id="KAH7926376.1"/>
    </source>
</evidence>
<dbReference type="EMBL" id="MU266384">
    <property type="protein sequence ID" value="KAH7926376.1"/>
    <property type="molecule type" value="Genomic_DNA"/>
</dbReference>
<gene>
    <name evidence="1" type="ORF">BV22DRAFT_1009244</name>
</gene>